<name>A0AAD7I7X7_9AGAR</name>
<protein>
    <recommendedName>
        <fullName evidence="3">DUF7223 domain-containing protein</fullName>
    </recommendedName>
</protein>
<dbReference type="EMBL" id="JARKIB010000118">
    <property type="protein sequence ID" value="KAJ7737090.1"/>
    <property type="molecule type" value="Genomic_DNA"/>
</dbReference>
<evidence type="ECO:0000256" key="2">
    <source>
        <dbReference type="SAM" id="SignalP"/>
    </source>
</evidence>
<evidence type="ECO:0000259" key="3">
    <source>
        <dbReference type="Pfam" id="PF23865"/>
    </source>
</evidence>
<feature type="compositionally biased region" description="Low complexity" evidence="1">
    <location>
        <begin position="472"/>
        <end position="484"/>
    </location>
</feature>
<gene>
    <name evidence="4" type="ORF">B0H16DRAFT_1326128</name>
</gene>
<reference evidence="4" key="1">
    <citation type="submission" date="2023-03" db="EMBL/GenBank/DDBJ databases">
        <title>Massive genome expansion in bonnet fungi (Mycena s.s.) driven by repeated elements and novel gene families across ecological guilds.</title>
        <authorList>
            <consortium name="Lawrence Berkeley National Laboratory"/>
            <person name="Harder C.B."/>
            <person name="Miyauchi S."/>
            <person name="Viragh M."/>
            <person name="Kuo A."/>
            <person name="Thoen E."/>
            <person name="Andreopoulos B."/>
            <person name="Lu D."/>
            <person name="Skrede I."/>
            <person name="Drula E."/>
            <person name="Henrissat B."/>
            <person name="Morin E."/>
            <person name="Kohler A."/>
            <person name="Barry K."/>
            <person name="LaButti K."/>
            <person name="Morin E."/>
            <person name="Salamov A."/>
            <person name="Lipzen A."/>
            <person name="Mereny Z."/>
            <person name="Hegedus B."/>
            <person name="Baldrian P."/>
            <person name="Stursova M."/>
            <person name="Weitz H."/>
            <person name="Taylor A."/>
            <person name="Grigoriev I.V."/>
            <person name="Nagy L.G."/>
            <person name="Martin F."/>
            <person name="Kauserud H."/>
        </authorList>
    </citation>
    <scope>NUCLEOTIDE SEQUENCE</scope>
    <source>
        <strain evidence="4">CBHHK182m</strain>
    </source>
</reference>
<dbReference type="AlphaFoldDB" id="A0AAD7I7X7"/>
<evidence type="ECO:0000256" key="1">
    <source>
        <dbReference type="SAM" id="MobiDB-lite"/>
    </source>
</evidence>
<dbReference type="Pfam" id="PF23865">
    <property type="entry name" value="DUF7223"/>
    <property type="match status" value="1"/>
</dbReference>
<feature type="chain" id="PRO_5042190546" description="DUF7223 domain-containing protein" evidence="2">
    <location>
        <begin position="18"/>
        <end position="538"/>
    </location>
</feature>
<sequence length="538" mass="55682">MITSVLVIVPFLAGINALNDWTKPCTSGSCSYDLPATPNAPSGTLKIWGSTNAITDITTAAGWQIMGCDPTAHNQSIRLVCTEDPNDANSNCNHLYQSIGAVNKIVRLPQDCGASAFARVSKSWVPEDQSIPSSVRRRIVRRDGAQPEVKALAIDTNFDAVDWSQTGMVNIAIQGANVPGAPLEINTSNSRRSLHARNAHRDVRSFLGYDAATKAADAATKAADAAKDAATKAADAAKAVANNTIDVSKSFDLPPVNLDKSINLINSAINCGTTSLSMQVDMDAQANAQITLAVAATGTIVPPNIKSFGVIAGMTATVAGTLTMTADLSGQLNSGQIQLINIGIPGLDFPGIFTIGPSFQVNAQVDGQMDVQMDMTVGINYNVNNAQITFPPDNSTAPDSAAFTAGDTPLTLNAAPDVTATGQITAHLIPSINLGINALGGKAEAQISLALDANAILNMNLDASKSATGTIDNSASADNSTTTDDGSDDSSADNSTITDDGSGNSTGITNVSQEEGDTEVFQNPDGAFAFCTLYSILL</sequence>
<organism evidence="4 5">
    <name type="scientific">Mycena metata</name>
    <dbReference type="NCBI Taxonomy" id="1033252"/>
    <lineage>
        <taxon>Eukaryota</taxon>
        <taxon>Fungi</taxon>
        <taxon>Dikarya</taxon>
        <taxon>Basidiomycota</taxon>
        <taxon>Agaricomycotina</taxon>
        <taxon>Agaricomycetes</taxon>
        <taxon>Agaricomycetidae</taxon>
        <taxon>Agaricales</taxon>
        <taxon>Marasmiineae</taxon>
        <taxon>Mycenaceae</taxon>
        <taxon>Mycena</taxon>
    </lineage>
</organism>
<keyword evidence="2" id="KW-0732">Signal</keyword>
<dbReference type="Proteomes" id="UP001215598">
    <property type="component" value="Unassembled WGS sequence"/>
</dbReference>
<feature type="region of interest" description="Disordered" evidence="1">
    <location>
        <begin position="468"/>
        <end position="511"/>
    </location>
</feature>
<feature type="domain" description="DUF7223" evidence="3">
    <location>
        <begin position="313"/>
        <end position="473"/>
    </location>
</feature>
<feature type="compositionally biased region" description="Polar residues" evidence="1">
    <location>
        <begin position="497"/>
        <end position="511"/>
    </location>
</feature>
<comment type="caution">
    <text evidence="4">The sequence shown here is derived from an EMBL/GenBank/DDBJ whole genome shotgun (WGS) entry which is preliminary data.</text>
</comment>
<proteinExistence type="predicted"/>
<evidence type="ECO:0000313" key="4">
    <source>
        <dbReference type="EMBL" id="KAJ7737090.1"/>
    </source>
</evidence>
<evidence type="ECO:0000313" key="5">
    <source>
        <dbReference type="Proteomes" id="UP001215598"/>
    </source>
</evidence>
<accession>A0AAD7I7X7</accession>
<dbReference type="InterPro" id="IPR055647">
    <property type="entry name" value="DUF7223"/>
</dbReference>
<keyword evidence="5" id="KW-1185">Reference proteome</keyword>
<feature type="signal peptide" evidence="2">
    <location>
        <begin position="1"/>
        <end position="17"/>
    </location>
</feature>